<protein>
    <recommendedName>
        <fullName evidence="5">HTH merR-type domain-containing protein</fullName>
    </recommendedName>
</protein>
<dbReference type="PROSITE" id="PS00552">
    <property type="entry name" value="HTH_MERR_1"/>
    <property type="match status" value="1"/>
</dbReference>
<dbReference type="Gene3D" id="1.10.1660.10">
    <property type="match status" value="1"/>
</dbReference>
<evidence type="ECO:0000256" key="3">
    <source>
        <dbReference type="ARBA" id="ARBA00023163"/>
    </source>
</evidence>
<dbReference type="SUPFAM" id="SSF46955">
    <property type="entry name" value="Putative DNA-binding domain"/>
    <property type="match status" value="1"/>
</dbReference>
<feature type="compositionally biased region" description="Polar residues" evidence="4">
    <location>
        <begin position="126"/>
        <end position="139"/>
    </location>
</feature>
<dbReference type="Pfam" id="PF13411">
    <property type="entry name" value="MerR_1"/>
    <property type="match status" value="1"/>
</dbReference>
<dbReference type="SMART" id="SM00422">
    <property type="entry name" value="HTH_MERR"/>
    <property type="match status" value="1"/>
</dbReference>
<dbReference type="PRINTS" id="PR00040">
    <property type="entry name" value="HTHMERR"/>
</dbReference>
<dbReference type="InterPro" id="IPR009061">
    <property type="entry name" value="DNA-bd_dom_put_sf"/>
</dbReference>
<sequence length="139" mass="15786">MNPGENAMKIGELAARTGVSVRSLRYYERQGLLTPLREANGYREYSPLAVETVETIKLYLNLGLSTEEIAGFLHCVLKNKEAFCAEVMPLYRSKLEEIERQIVELSQIRLNLQQRMAAMQQEQMESGTTERGTAELENS</sequence>
<dbReference type="PANTHER" id="PTHR30204:SF94">
    <property type="entry name" value="HEAVY METAL-DEPENDENT TRANSCRIPTIONAL REGULATOR HI_0293-RELATED"/>
    <property type="match status" value="1"/>
</dbReference>
<keyword evidence="1" id="KW-0805">Transcription regulation</keyword>
<evidence type="ECO:0000256" key="1">
    <source>
        <dbReference type="ARBA" id="ARBA00023015"/>
    </source>
</evidence>
<dbReference type="InterPro" id="IPR047057">
    <property type="entry name" value="MerR_fam"/>
</dbReference>
<evidence type="ECO:0000256" key="2">
    <source>
        <dbReference type="ARBA" id="ARBA00023125"/>
    </source>
</evidence>
<accession>A0ABN8GP53</accession>
<dbReference type="PANTHER" id="PTHR30204">
    <property type="entry name" value="REDOX-CYCLING DRUG-SENSING TRANSCRIPTIONAL ACTIVATOR SOXR"/>
    <property type="match status" value="1"/>
</dbReference>
<dbReference type="EMBL" id="CAKMMG010000006">
    <property type="protein sequence ID" value="CAH1214278.1"/>
    <property type="molecule type" value="Genomic_DNA"/>
</dbReference>
<dbReference type="Proteomes" id="UP000838324">
    <property type="component" value="Unassembled WGS sequence"/>
</dbReference>
<keyword evidence="2" id="KW-0238">DNA-binding</keyword>
<evidence type="ECO:0000256" key="4">
    <source>
        <dbReference type="SAM" id="MobiDB-lite"/>
    </source>
</evidence>
<evidence type="ECO:0000313" key="6">
    <source>
        <dbReference type="EMBL" id="CAH1214278.1"/>
    </source>
</evidence>
<keyword evidence="3" id="KW-0804">Transcription</keyword>
<name>A0ABN8GP53_9BACL</name>
<dbReference type="PROSITE" id="PS50937">
    <property type="entry name" value="HTH_MERR_2"/>
    <property type="match status" value="1"/>
</dbReference>
<gene>
    <name evidence="6" type="ORF">PAECIP111892_03999</name>
</gene>
<dbReference type="InterPro" id="IPR000551">
    <property type="entry name" value="MerR-type_HTH_dom"/>
</dbReference>
<feature type="region of interest" description="Disordered" evidence="4">
    <location>
        <begin position="119"/>
        <end position="139"/>
    </location>
</feature>
<evidence type="ECO:0000313" key="7">
    <source>
        <dbReference type="Proteomes" id="UP000838324"/>
    </source>
</evidence>
<feature type="domain" description="HTH merR-type" evidence="5">
    <location>
        <begin position="7"/>
        <end position="75"/>
    </location>
</feature>
<dbReference type="CDD" id="cd01282">
    <property type="entry name" value="HTH_MerR-like_sg3"/>
    <property type="match status" value="1"/>
</dbReference>
<keyword evidence="7" id="KW-1185">Reference proteome</keyword>
<evidence type="ECO:0000259" key="5">
    <source>
        <dbReference type="PROSITE" id="PS50937"/>
    </source>
</evidence>
<organism evidence="6 7">
    <name type="scientific">Paenibacillus auburnensis</name>
    <dbReference type="NCBI Taxonomy" id="2905649"/>
    <lineage>
        <taxon>Bacteria</taxon>
        <taxon>Bacillati</taxon>
        <taxon>Bacillota</taxon>
        <taxon>Bacilli</taxon>
        <taxon>Bacillales</taxon>
        <taxon>Paenibacillaceae</taxon>
        <taxon>Paenibacillus</taxon>
    </lineage>
</organism>
<comment type="caution">
    <text evidence="6">The sequence shown here is derived from an EMBL/GenBank/DDBJ whole genome shotgun (WGS) entry which is preliminary data.</text>
</comment>
<proteinExistence type="predicted"/>
<reference evidence="6" key="1">
    <citation type="submission" date="2022-01" db="EMBL/GenBank/DDBJ databases">
        <authorList>
            <person name="Criscuolo A."/>
        </authorList>
    </citation>
    <scope>NUCLEOTIDE SEQUENCE</scope>
    <source>
        <strain evidence="6">CIP111892</strain>
    </source>
</reference>